<evidence type="ECO:0000259" key="7">
    <source>
        <dbReference type="Pfam" id="PF25967"/>
    </source>
</evidence>
<keyword evidence="3" id="KW-0175">Coiled coil</keyword>
<dbReference type="PANTHER" id="PTHR30158">
    <property type="entry name" value="ACRA/E-RELATED COMPONENT OF DRUG EFFLUX TRANSPORTER"/>
    <property type="match status" value="1"/>
</dbReference>
<evidence type="ECO:0000259" key="6">
    <source>
        <dbReference type="Pfam" id="PF25944"/>
    </source>
</evidence>
<dbReference type="AlphaFoldDB" id="A0A069NNI0"/>
<dbReference type="Pfam" id="PF25944">
    <property type="entry name" value="Beta-barrel_RND"/>
    <property type="match status" value="1"/>
</dbReference>
<dbReference type="InterPro" id="IPR058627">
    <property type="entry name" value="MdtA-like_C"/>
</dbReference>
<dbReference type="GO" id="GO:0030313">
    <property type="term" value="C:cell envelope"/>
    <property type="evidence" value="ECO:0007669"/>
    <property type="project" value="UniProtKB-SubCell"/>
</dbReference>
<protein>
    <submittedName>
        <fullName evidence="9">Acriflavin resistance protein</fullName>
    </submittedName>
    <submittedName>
        <fullName evidence="8">MexE family multidrug efflux RND transporter periplasmic adaptor subunit</fullName>
    </submittedName>
</protein>
<dbReference type="eggNOG" id="COG0845">
    <property type="taxonomic scope" value="Bacteria"/>
</dbReference>
<organism evidence="9 10">
    <name type="scientific">Caballeronia grimmiae</name>
    <dbReference type="NCBI Taxonomy" id="1071679"/>
    <lineage>
        <taxon>Bacteria</taxon>
        <taxon>Pseudomonadati</taxon>
        <taxon>Pseudomonadota</taxon>
        <taxon>Betaproteobacteria</taxon>
        <taxon>Burkholderiales</taxon>
        <taxon>Burkholderiaceae</taxon>
        <taxon>Caballeronia</taxon>
    </lineage>
</organism>
<dbReference type="EMBL" id="BMEG01000018">
    <property type="protein sequence ID" value="GGD96963.1"/>
    <property type="molecule type" value="Genomic_DNA"/>
</dbReference>
<dbReference type="Gene3D" id="2.40.30.170">
    <property type="match status" value="1"/>
</dbReference>
<evidence type="ECO:0000256" key="1">
    <source>
        <dbReference type="ARBA" id="ARBA00004196"/>
    </source>
</evidence>
<feature type="domain" description="Multidrug resistance protein MdtA-like beta-barrel" evidence="6">
    <location>
        <begin position="235"/>
        <end position="321"/>
    </location>
</feature>
<evidence type="ECO:0000256" key="3">
    <source>
        <dbReference type="SAM" id="Coils"/>
    </source>
</evidence>
<feature type="domain" description="Multidrug resistance protein MdtA-like C-terminal permuted SH3" evidence="7">
    <location>
        <begin position="327"/>
        <end position="384"/>
    </location>
</feature>
<evidence type="ECO:0000313" key="9">
    <source>
        <dbReference type="EMBL" id="KDR26596.1"/>
    </source>
</evidence>
<comment type="subcellular location">
    <subcellularLocation>
        <location evidence="1">Cell envelope</location>
    </subcellularLocation>
</comment>
<gene>
    <name evidence="9" type="ORF">BG57_26095</name>
    <name evidence="8" type="ORF">GCM10010985_59620</name>
</gene>
<keyword evidence="4" id="KW-0472">Membrane</keyword>
<dbReference type="Proteomes" id="UP000597138">
    <property type="component" value="Unassembled WGS sequence"/>
</dbReference>
<evidence type="ECO:0000313" key="8">
    <source>
        <dbReference type="EMBL" id="GGD96963.1"/>
    </source>
</evidence>
<proteinExistence type="inferred from homology"/>
<dbReference type="GO" id="GO:0022857">
    <property type="term" value="F:transmembrane transporter activity"/>
    <property type="evidence" value="ECO:0007669"/>
    <property type="project" value="InterPro"/>
</dbReference>
<dbReference type="OrthoDB" id="9783047at2"/>
<dbReference type="GO" id="GO:0046677">
    <property type="term" value="P:response to antibiotic"/>
    <property type="evidence" value="ECO:0007669"/>
    <property type="project" value="TreeGrafter"/>
</dbReference>
<name>A0A069NNI0_9BURK</name>
<dbReference type="NCBIfam" id="TIGR01730">
    <property type="entry name" value="RND_mfp"/>
    <property type="match status" value="1"/>
</dbReference>
<evidence type="ECO:0000256" key="2">
    <source>
        <dbReference type="ARBA" id="ARBA00009477"/>
    </source>
</evidence>
<evidence type="ECO:0000313" key="10">
    <source>
        <dbReference type="Proteomes" id="UP000027439"/>
    </source>
</evidence>
<reference evidence="8" key="4">
    <citation type="submission" date="2024-05" db="EMBL/GenBank/DDBJ databases">
        <authorList>
            <person name="Sun Q."/>
            <person name="Zhou Y."/>
        </authorList>
    </citation>
    <scope>NUCLEOTIDE SEQUENCE</scope>
    <source>
        <strain evidence="8">CGMCC 1.11013</strain>
    </source>
</reference>
<dbReference type="PANTHER" id="PTHR30158:SF24">
    <property type="entry name" value="HLYD FAMILY SECRETION PROTEIN"/>
    <property type="match status" value="1"/>
</dbReference>
<sequence length="407" mass="44073">MDTENKSLYEDVSTRTGRRWARYVRISVLLVVTAAVCAYLYRANHRPPAGAAGSAAHEVTVSRPLKQDVESRLGFLGQFSAVSQVELRAQVGGTLTAVLFKDGAIVRKGDPLFNIDPVPYEIRLAQAQANKRTADARLVLARQELARAEELQRNDAGTVESVEQRTSSFNAAQASVDAALAEIRDARFDLDHCRIVAPFTGRMGRHLVSEGNLVSGSRAGSSPTTLLGTLVSLDPIYLDFDMSESDYKQFRSYQGDLHGPVSNVVELYSDTDSETVRRGKLDFIDNVLDRSSGTIHARATVPNPGLSLTPGEFSRVRVAVTSPVPKLLVPDEAVLPDQSQHVVLTVDKAGMVSPKPVEVGEMHGGLRVITSGLSDDDRVIISGLPFAAPGTKVTTREGTIRAEAQRQ</sequence>
<comment type="similarity">
    <text evidence="2">Belongs to the membrane fusion protein (MFP) (TC 8.A.1) family.</text>
</comment>
<keyword evidence="11" id="KW-1185">Reference proteome</keyword>
<dbReference type="GO" id="GO:0005886">
    <property type="term" value="C:plasma membrane"/>
    <property type="evidence" value="ECO:0007669"/>
    <property type="project" value="TreeGrafter"/>
</dbReference>
<evidence type="ECO:0000256" key="4">
    <source>
        <dbReference type="SAM" id="Phobius"/>
    </source>
</evidence>
<dbReference type="Gene3D" id="1.10.287.470">
    <property type="entry name" value="Helix hairpin bin"/>
    <property type="match status" value="1"/>
</dbReference>
<evidence type="ECO:0000313" key="11">
    <source>
        <dbReference type="Proteomes" id="UP000597138"/>
    </source>
</evidence>
<evidence type="ECO:0000259" key="5">
    <source>
        <dbReference type="Pfam" id="PF25917"/>
    </source>
</evidence>
<dbReference type="Proteomes" id="UP000027439">
    <property type="component" value="Unassembled WGS sequence"/>
</dbReference>
<keyword evidence="4" id="KW-0812">Transmembrane</keyword>
<feature type="domain" description="Multidrug resistance protein MdtA-like barrel-sandwich hybrid" evidence="5">
    <location>
        <begin position="84"/>
        <end position="217"/>
    </location>
</feature>
<feature type="coiled-coil region" evidence="3">
    <location>
        <begin position="124"/>
        <end position="151"/>
    </location>
</feature>
<dbReference type="STRING" id="1071679.BG57_26095"/>
<keyword evidence="4" id="KW-1133">Transmembrane helix</keyword>
<dbReference type="InterPro" id="IPR006143">
    <property type="entry name" value="RND_pump_MFP"/>
</dbReference>
<reference evidence="9 10" key="2">
    <citation type="submission" date="2014-03" db="EMBL/GenBank/DDBJ databases">
        <title>Draft Genome Sequences of Four Burkholderia Strains.</title>
        <authorList>
            <person name="Liu X.Y."/>
            <person name="Li C.X."/>
            <person name="Xu J.H."/>
        </authorList>
    </citation>
    <scope>NUCLEOTIDE SEQUENCE [LARGE SCALE GENOMIC DNA]</scope>
    <source>
        <strain evidence="9 10">R27</strain>
    </source>
</reference>
<comment type="caution">
    <text evidence="9">The sequence shown here is derived from an EMBL/GenBank/DDBJ whole genome shotgun (WGS) entry which is preliminary data.</text>
</comment>
<dbReference type="Gene3D" id="2.40.50.100">
    <property type="match status" value="1"/>
</dbReference>
<reference evidence="11" key="3">
    <citation type="journal article" date="2019" name="Int. J. Syst. Evol. Microbiol.">
        <title>The Global Catalogue of Microorganisms (GCM) 10K type strain sequencing project: providing services to taxonomists for standard genome sequencing and annotation.</title>
        <authorList>
            <consortium name="The Broad Institute Genomics Platform"/>
            <consortium name="The Broad Institute Genome Sequencing Center for Infectious Disease"/>
            <person name="Wu L."/>
            <person name="Ma J."/>
        </authorList>
    </citation>
    <scope>NUCLEOTIDE SEQUENCE [LARGE SCALE GENOMIC DNA]</scope>
    <source>
        <strain evidence="11">CGMCC 1.11013</strain>
    </source>
</reference>
<dbReference type="Pfam" id="PF25967">
    <property type="entry name" value="RND-MFP_C"/>
    <property type="match status" value="1"/>
</dbReference>
<dbReference type="InterPro" id="IPR058626">
    <property type="entry name" value="MdtA-like_b-barrel"/>
</dbReference>
<dbReference type="Gene3D" id="2.40.420.20">
    <property type="match status" value="1"/>
</dbReference>
<dbReference type="Pfam" id="PF25917">
    <property type="entry name" value="BSH_RND"/>
    <property type="match status" value="1"/>
</dbReference>
<dbReference type="SUPFAM" id="SSF111369">
    <property type="entry name" value="HlyD-like secretion proteins"/>
    <property type="match status" value="1"/>
</dbReference>
<accession>A0A069NNI0</accession>
<reference evidence="8" key="1">
    <citation type="journal article" date="2014" name="Int. J. Syst. Evol. Microbiol.">
        <title>Complete genome of a new Firmicutes species belonging to the dominant human colonic microbiota ('Ruminococcus bicirculans') reveals two chromosomes and a selective capacity to utilize plant glucans.</title>
        <authorList>
            <consortium name="NISC Comparative Sequencing Program"/>
            <person name="Wegmann U."/>
            <person name="Louis P."/>
            <person name="Goesmann A."/>
            <person name="Henrissat B."/>
            <person name="Duncan S.H."/>
            <person name="Flint H.J."/>
        </authorList>
    </citation>
    <scope>NUCLEOTIDE SEQUENCE</scope>
    <source>
        <strain evidence="8">CGMCC 1.11013</strain>
    </source>
</reference>
<dbReference type="InterPro" id="IPR058625">
    <property type="entry name" value="MdtA-like_BSH"/>
</dbReference>
<dbReference type="EMBL" id="JFHE01000052">
    <property type="protein sequence ID" value="KDR26596.1"/>
    <property type="molecule type" value="Genomic_DNA"/>
</dbReference>
<feature type="transmembrane region" description="Helical" evidence="4">
    <location>
        <begin position="23"/>
        <end position="41"/>
    </location>
</feature>